<organism evidence="4 5">
    <name type="scientific">Pontibacter ramchanderi</name>
    <dbReference type="NCBI Taxonomy" id="1179743"/>
    <lineage>
        <taxon>Bacteria</taxon>
        <taxon>Pseudomonadati</taxon>
        <taxon>Bacteroidota</taxon>
        <taxon>Cytophagia</taxon>
        <taxon>Cytophagales</taxon>
        <taxon>Hymenobacteraceae</taxon>
        <taxon>Pontibacter</taxon>
    </lineage>
</organism>
<name>A0A2N3UC73_9BACT</name>
<feature type="domain" description="HTH tetR-type" evidence="3">
    <location>
        <begin position="9"/>
        <end position="69"/>
    </location>
</feature>
<dbReference type="AlphaFoldDB" id="A0A2N3UC73"/>
<dbReference type="SUPFAM" id="SSF48498">
    <property type="entry name" value="Tetracyclin repressor-like, C-terminal domain"/>
    <property type="match status" value="1"/>
</dbReference>
<gene>
    <name evidence="4" type="ORF">BD749_2101</name>
</gene>
<dbReference type="InterPro" id="IPR001647">
    <property type="entry name" value="HTH_TetR"/>
</dbReference>
<dbReference type="Pfam" id="PF00440">
    <property type="entry name" value="TetR_N"/>
    <property type="match status" value="1"/>
</dbReference>
<protein>
    <submittedName>
        <fullName evidence="4">TetR family transcriptional regulator</fullName>
    </submittedName>
</protein>
<proteinExistence type="predicted"/>
<reference evidence="4 5" key="1">
    <citation type="submission" date="2017-12" db="EMBL/GenBank/DDBJ databases">
        <title>Genomic Encyclopedia of Type Strains, Phase III (KMG-III): the genomes of soil and plant-associated and newly described type strains.</title>
        <authorList>
            <person name="Whitman W."/>
        </authorList>
    </citation>
    <scope>NUCLEOTIDE SEQUENCE [LARGE SCALE GENOMIC DNA]</scope>
    <source>
        <strain evidence="4 5">LP43</strain>
    </source>
</reference>
<keyword evidence="1 2" id="KW-0238">DNA-binding</keyword>
<dbReference type="Gene3D" id="1.10.357.10">
    <property type="entry name" value="Tetracycline Repressor, domain 2"/>
    <property type="match status" value="1"/>
</dbReference>
<evidence type="ECO:0000256" key="1">
    <source>
        <dbReference type="ARBA" id="ARBA00023125"/>
    </source>
</evidence>
<dbReference type="Gene3D" id="1.10.10.60">
    <property type="entry name" value="Homeodomain-like"/>
    <property type="match status" value="1"/>
</dbReference>
<dbReference type="PRINTS" id="PR00455">
    <property type="entry name" value="HTHTETR"/>
</dbReference>
<evidence type="ECO:0000256" key="2">
    <source>
        <dbReference type="PROSITE-ProRule" id="PRU00335"/>
    </source>
</evidence>
<feature type="DNA-binding region" description="H-T-H motif" evidence="2">
    <location>
        <begin position="32"/>
        <end position="51"/>
    </location>
</feature>
<evidence type="ECO:0000313" key="5">
    <source>
        <dbReference type="Proteomes" id="UP000233782"/>
    </source>
</evidence>
<dbReference type="Proteomes" id="UP000233782">
    <property type="component" value="Unassembled WGS sequence"/>
</dbReference>
<dbReference type="OrthoDB" id="881297at2"/>
<dbReference type="SUPFAM" id="SSF46689">
    <property type="entry name" value="Homeodomain-like"/>
    <property type="match status" value="1"/>
</dbReference>
<dbReference type="PANTHER" id="PTHR30328">
    <property type="entry name" value="TRANSCRIPTIONAL REPRESSOR"/>
    <property type="match status" value="1"/>
</dbReference>
<dbReference type="InterPro" id="IPR036271">
    <property type="entry name" value="Tet_transcr_reg_TetR-rel_C_sf"/>
</dbReference>
<dbReference type="InterPro" id="IPR009057">
    <property type="entry name" value="Homeodomain-like_sf"/>
</dbReference>
<evidence type="ECO:0000259" key="3">
    <source>
        <dbReference type="PROSITE" id="PS50977"/>
    </source>
</evidence>
<accession>A0A2N3UC73</accession>
<dbReference type="InterPro" id="IPR050109">
    <property type="entry name" value="HTH-type_TetR-like_transc_reg"/>
</dbReference>
<dbReference type="PROSITE" id="PS50977">
    <property type="entry name" value="HTH_TETR_2"/>
    <property type="match status" value="1"/>
</dbReference>
<evidence type="ECO:0000313" key="4">
    <source>
        <dbReference type="EMBL" id="PKV66963.1"/>
    </source>
</evidence>
<dbReference type="PANTHER" id="PTHR30328:SF54">
    <property type="entry name" value="HTH-TYPE TRANSCRIPTIONAL REPRESSOR SCO4008"/>
    <property type="match status" value="1"/>
</dbReference>
<keyword evidence="5" id="KW-1185">Reference proteome</keyword>
<comment type="caution">
    <text evidence="4">The sequence shown here is derived from an EMBL/GenBank/DDBJ whole genome shotgun (WGS) entry which is preliminary data.</text>
</comment>
<dbReference type="EMBL" id="PJMU01000002">
    <property type="protein sequence ID" value="PKV66963.1"/>
    <property type="molecule type" value="Genomic_DNA"/>
</dbReference>
<dbReference type="GO" id="GO:0003677">
    <property type="term" value="F:DNA binding"/>
    <property type="evidence" value="ECO:0007669"/>
    <property type="project" value="UniProtKB-UniRule"/>
</dbReference>
<sequence>MKMETSVQPSVKDKIAEESFKLFCRRGIKGTSVDDIAQHLSMSKKTIYKWFSNKDEIVLWAINSYLTSVDADCEQCRQEMPNAIEELFAIMKTTRQVFASIHPGIFYDLQKYHADAWSKWQEYKNHHFLNRIKGNLERGMTEGLFRKDLDVEVIARLRLAQIEVPFDERIFPRFQFELLHVQTASLEHFMLGIATLKGHKMINDYKQITEEE</sequence>